<sequence>MEQLGKIADYLRGLKSSLSSSSSSAVTTATTETTIAETATPPLIPSSSSSTPAITPIPTSQPKADSPTTPAIIATATSSSPLSCDVTKMSHEADSSRNLAVLLEKKNDQEFRNNVNDIETLNKFFRILENIILWENPYNSLYTVGVYSIIFWGIIFLDIRIFAAASIIALFMVLGFKNLETLTQEENKGELVSQPKAEQIEKIGRQIKYLFRSIQQLREDQPGVFCATTCILSLTLWIIGRTVSGVFLAYILGLSILTVPALLLKLPGTVISHREWDSEVEEFLPAVTEDSLQVLKMAGESGNHSPTPLNKQSDNQNEFFNDDEFNFLMPSHDENSSDEVASELELSGEETDIGDIKFQSKHFEKSSSSEEEIDIRQEMLKKKFDQSDESDNEFVIIGNEEIADFKNL</sequence>
<dbReference type="Proteomes" id="UP000694924">
    <property type="component" value="Unplaced"/>
</dbReference>
<evidence type="ECO:0000256" key="2">
    <source>
        <dbReference type="ARBA" id="ARBA00022692"/>
    </source>
</evidence>
<dbReference type="RefSeq" id="XP_015191159.1">
    <property type="nucleotide sequence ID" value="XM_015335673.1"/>
</dbReference>
<keyword evidence="4 6" id="KW-0472">Membrane</keyword>
<evidence type="ECO:0000313" key="9">
    <source>
        <dbReference type="RefSeq" id="XP_015191159.1"/>
    </source>
</evidence>
<organism evidence="8 9">
    <name type="scientific">Polistes dominula</name>
    <name type="common">European paper wasp</name>
    <name type="synonym">Vespa dominula</name>
    <dbReference type="NCBI Taxonomy" id="743375"/>
    <lineage>
        <taxon>Eukaryota</taxon>
        <taxon>Metazoa</taxon>
        <taxon>Ecdysozoa</taxon>
        <taxon>Arthropoda</taxon>
        <taxon>Hexapoda</taxon>
        <taxon>Insecta</taxon>
        <taxon>Pterygota</taxon>
        <taxon>Neoptera</taxon>
        <taxon>Endopterygota</taxon>
        <taxon>Hymenoptera</taxon>
        <taxon>Apocrita</taxon>
        <taxon>Aculeata</taxon>
        <taxon>Vespoidea</taxon>
        <taxon>Vespidae</taxon>
        <taxon>Polistinae</taxon>
        <taxon>Polistini</taxon>
        <taxon>Polistes</taxon>
    </lineage>
</organism>
<feature type="transmembrane region" description="Helical" evidence="6">
    <location>
        <begin position="222"/>
        <end position="240"/>
    </location>
</feature>
<dbReference type="PANTHER" id="PTHR20952">
    <property type="entry name" value="ADP-RIBOSYLATION-LIKE FACTOR 6-INTERACTING PROTEIN"/>
    <property type="match status" value="1"/>
</dbReference>
<evidence type="ECO:0000313" key="8">
    <source>
        <dbReference type="Proteomes" id="UP000694924"/>
    </source>
</evidence>
<evidence type="ECO:0000256" key="4">
    <source>
        <dbReference type="ARBA" id="ARBA00023136"/>
    </source>
</evidence>
<keyword evidence="2 6" id="KW-0812">Transmembrane</keyword>
<keyword evidence="3 6" id="KW-1133">Transmembrane helix</keyword>
<dbReference type="PANTHER" id="PTHR20952:SF0">
    <property type="entry name" value="ADP-RIBOSYLATION FACTOR-LIKE PROTEIN 6-INTERACTING PROTEIN 1"/>
    <property type="match status" value="1"/>
</dbReference>
<accession>A0ABM1JFC1</accession>
<comment type="subcellular location">
    <subcellularLocation>
        <location evidence="1">Membrane</location>
        <topology evidence="1">Multi-pass membrane protein</topology>
    </subcellularLocation>
</comment>
<evidence type="ECO:0000259" key="7">
    <source>
        <dbReference type="Pfam" id="PF24456"/>
    </source>
</evidence>
<feature type="transmembrane region" description="Helical" evidence="6">
    <location>
        <begin position="246"/>
        <end position="264"/>
    </location>
</feature>
<feature type="domain" description="RETREG1-3/ARL6IP-like N-terminal reticulon-homology" evidence="7">
    <location>
        <begin position="123"/>
        <end position="263"/>
    </location>
</feature>
<dbReference type="GeneID" id="107074329"/>
<protein>
    <submittedName>
        <fullName evidence="9">Uncharacterized protein LOC107074329</fullName>
    </submittedName>
</protein>
<evidence type="ECO:0000256" key="3">
    <source>
        <dbReference type="ARBA" id="ARBA00022989"/>
    </source>
</evidence>
<dbReference type="InterPro" id="IPR052114">
    <property type="entry name" value="ER_autophagy_membrane_reg"/>
</dbReference>
<keyword evidence="8" id="KW-1185">Reference proteome</keyword>
<evidence type="ECO:0000256" key="6">
    <source>
        <dbReference type="SAM" id="Phobius"/>
    </source>
</evidence>
<feature type="region of interest" description="Disordered" evidence="5">
    <location>
        <begin position="16"/>
        <end position="67"/>
    </location>
</feature>
<reference evidence="9" key="1">
    <citation type="submission" date="2025-08" db="UniProtKB">
        <authorList>
            <consortium name="RefSeq"/>
        </authorList>
    </citation>
    <scope>IDENTIFICATION</scope>
    <source>
        <tissue evidence="9">Whole body</tissue>
    </source>
</reference>
<evidence type="ECO:0000256" key="5">
    <source>
        <dbReference type="SAM" id="MobiDB-lite"/>
    </source>
</evidence>
<name>A0ABM1JFC1_POLDO</name>
<dbReference type="Pfam" id="PF24456">
    <property type="entry name" value="RHD_RETREG1-3"/>
    <property type="match status" value="1"/>
</dbReference>
<proteinExistence type="predicted"/>
<dbReference type="InterPro" id="IPR057282">
    <property type="entry name" value="RETREG1-3-like_RHD"/>
</dbReference>
<gene>
    <name evidence="9" type="primary">LOC107074329</name>
</gene>
<feature type="transmembrane region" description="Helical" evidence="6">
    <location>
        <begin position="149"/>
        <end position="174"/>
    </location>
</feature>
<evidence type="ECO:0000256" key="1">
    <source>
        <dbReference type="ARBA" id="ARBA00004141"/>
    </source>
</evidence>